<organism evidence="11 12">
    <name type="scientific">ssRNA phage SRR5466729_1</name>
    <dbReference type="NCBI Taxonomy" id="2786444"/>
    <lineage>
        <taxon>Viruses</taxon>
        <taxon>Riboviria</taxon>
        <taxon>Orthornavirae</taxon>
        <taxon>Lenarviricota</taxon>
        <taxon>Leviviricetes</taxon>
        <taxon>Norzivirales</taxon>
        <taxon>Fiersviridae</taxon>
        <taxon>Cintrevirus</taxon>
        <taxon>Cintrevirus pelocola</taxon>
    </lineage>
</organism>
<dbReference type="Pfam" id="PF03431">
    <property type="entry name" value="RNA_replicase_B"/>
    <property type="match status" value="1"/>
</dbReference>
<evidence type="ECO:0000313" key="12">
    <source>
        <dbReference type="Proteomes" id="UP000681977"/>
    </source>
</evidence>
<dbReference type="PROSITE" id="PS50522">
    <property type="entry name" value="RDRP_PHAGE"/>
    <property type="match status" value="1"/>
</dbReference>
<proteinExistence type="predicted"/>
<accession>A0A8S5L0L7</accession>
<keyword evidence="12" id="KW-1185">Reference proteome</keyword>
<comment type="cofactor">
    <cofactor evidence="9">
        <name>Mg(2+)</name>
        <dbReference type="ChEBI" id="CHEBI:18420"/>
    </cofactor>
    <text evidence="9">Binds 2 Mg(2+) per subunit.</text>
</comment>
<evidence type="ECO:0000256" key="9">
    <source>
        <dbReference type="PIRSR" id="PIRSR605093-1"/>
    </source>
</evidence>
<evidence type="ECO:0000256" key="8">
    <source>
        <dbReference type="ARBA" id="ARBA00048744"/>
    </source>
</evidence>
<dbReference type="KEGG" id="vg:80398190"/>
<evidence type="ECO:0000256" key="5">
    <source>
        <dbReference type="ARBA" id="ARBA00022741"/>
    </source>
</evidence>
<dbReference type="GO" id="GO:0046872">
    <property type="term" value="F:metal ion binding"/>
    <property type="evidence" value="ECO:0007669"/>
    <property type="project" value="UniProtKB-KW"/>
</dbReference>
<sequence>MRQDSSRTKPFHLSRDLDKRLRTEFLTLVENDETFKGRYLKSEIFSKFVGFETDAASLRRQRAIDKWRATELRNARTNVRIFCGETNFGFTTSERLLNLARVHILQLLGVAPPSDVFFGTYSNGASTSKRRGVGLVARKFAEKGDVTPECFNIIKQMLNECEVWKTLNIDLAVPNFVKGNVLFTVPKTSTIDRVAAKEPDLNMFAQKGVGDYIRTRLRSIGIDLNDQTRNQRLALVGSSNGSLATVDLSSASDSVTTALVCRLLPTEWFHLLNQIRSRATFVDGVWHTNEMFSSMGNGFTFELESLIFWALVKALMGITRTRGSLSVYGDDIICPSSLRHPLTNVLGFCGFLLNKKKSHFTGTFRESCGKHYCSGKDVTPFYIKEPVLNQQRLIHFLNSLRKWSECGTTGICDPRYEHFFYKYARHVDRRFHGGYDMSGIEALVSLSPPRYRLAYRVRDCGSGFDTGNYLQWLRAALSRPIRSEYVLSPSFTSHIVTSTVEKETSELIIRRLRKDPFGTKFPLWLQGECYVST</sequence>
<evidence type="ECO:0000256" key="6">
    <source>
        <dbReference type="ARBA" id="ARBA00022953"/>
    </source>
</evidence>
<evidence type="ECO:0000256" key="2">
    <source>
        <dbReference type="ARBA" id="ARBA00022484"/>
    </source>
</evidence>
<evidence type="ECO:0000256" key="4">
    <source>
        <dbReference type="ARBA" id="ARBA00022695"/>
    </source>
</evidence>
<dbReference type="GO" id="GO:0000166">
    <property type="term" value="F:nucleotide binding"/>
    <property type="evidence" value="ECO:0007669"/>
    <property type="project" value="UniProtKB-KW"/>
</dbReference>
<dbReference type="SUPFAM" id="SSF56672">
    <property type="entry name" value="DNA/RNA polymerases"/>
    <property type="match status" value="1"/>
</dbReference>
<dbReference type="EC" id="2.7.7.48" evidence="1"/>
<evidence type="ECO:0000256" key="1">
    <source>
        <dbReference type="ARBA" id="ARBA00012494"/>
    </source>
</evidence>
<dbReference type="GO" id="GO:0003968">
    <property type="term" value="F:RNA-directed RNA polymerase activity"/>
    <property type="evidence" value="ECO:0007669"/>
    <property type="project" value="UniProtKB-KW"/>
</dbReference>
<feature type="binding site" evidence="9">
    <location>
        <position position="247"/>
    </location>
    <ligand>
        <name>Mg(2+)</name>
        <dbReference type="ChEBI" id="CHEBI:18420"/>
        <label>2</label>
    </ligand>
</feature>
<keyword evidence="5" id="KW-0547">Nucleotide-binding</keyword>
<dbReference type="RefSeq" id="YP_010769234.1">
    <property type="nucleotide sequence ID" value="NC_073915.1"/>
</dbReference>
<dbReference type="InterPro" id="IPR005093">
    <property type="entry name" value="RNArep_beta"/>
</dbReference>
<dbReference type="Proteomes" id="UP000681977">
    <property type="component" value="Segment"/>
</dbReference>
<dbReference type="InterPro" id="IPR007096">
    <property type="entry name" value="RNA-dir_Rpol_cat_phage"/>
</dbReference>
<feature type="domain" description="RdRp catalytic" evidence="10">
    <location>
        <begin position="232"/>
        <end position="362"/>
    </location>
</feature>
<keyword evidence="2 11" id="KW-0696">RNA-directed RNA polymerase</keyword>
<comment type="catalytic activity">
    <reaction evidence="8">
        <text>RNA(n) + a ribonucleoside 5'-triphosphate = RNA(n+1) + diphosphate</text>
        <dbReference type="Rhea" id="RHEA:21248"/>
        <dbReference type="Rhea" id="RHEA-COMP:14527"/>
        <dbReference type="Rhea" id="RHEA-COMP:17342"/>
        <dbReference type="ChEBI" id="CHEBI:33019"/>
        <dbReference type="ChEBI" id="CHEBI:61557"/>
        <dbReference type="ChEBI" id="CHEBI:140395"/>
        <dbReference type="EC" id="2.7.7.48"/>
    </reaction>
</comment>
<evidence type="ECO:0000259" key="10">
    <source>
        <dbReference type="PROSITE" id="PS50522"/>
    </source>
</evidence>
<evidence type="ECO:0000313" key="11">
    <source>
        <dbReference type="EMBL" id="DAD50869.1"/>
    </source>
</evidence>
<keyword evidence="4" id="KW-0548">Nucleotidyltransferase</keyword>
<dbReference type="InterPro" id="IPR043502">
    <property type="entry name" value="DNA/RNA_pol_sf"/>
</dbReference>
<keyword evidence="6" id="KW-0693">Viral RNA replication</keyword>
<keyword evidence="3" id="KW-0808">Transferase</keyword>
<feature type="binding site" evidence="9">
    <location>
        <position position="330"/>
    </location>
    <ligand>
        <name>Mg(2+)</name>
        <dbReference type="ChEBI" id="CHEBI:18420"/>
        <label>2</label>
    </ligand>
</feature>
<keyword evidence="9" id="KW-0460">Magnesium</keyword>
<dbReference type="GeneID" id="80398190"/>
<protein>
    <recommendedName>
        <fullName evidence="1">RNA-directed RNA polymerase</fullName>
        <ecNumber evidence="1">2.7.7.48</ecNumber>
    </recommendedName>
    <alternativeName>
        <fullName evidence="7">RNA replicase beta chain</fullName>
    </alternativeName>
</protein>
<gene>
    <name evidence="11" type="primary">SRR5466729_1_4</name>
</gene>
<dbReference type="GO" id="GO:0039694">
    <property type="term" value="P:viral RNA genome replication"/>
    <property type="evidence" value="ECO:0007669"/>
    <property type="project" value="InterPro"/>
</dbReference>
<keyword evidence="9" id="KW-0479">Metal-binding</keyword>
<name>A0A8S5L0L7_9VIRU</name>
<evidence type="ECO:0000256" key="7">
    <source>
        <dbReference type="ARBA" id="ARBA00030248"/>
    </source>
</evidence>
<reference evidence="11" key="1">
    <citation type="submission" date="2020-09" db="EMBL/GenBank/DDBJ databases">
        <title>Leviviricetes taxonomy.</title>
        <authorList>
            <person name="Stockdale S.R."/>
            <person name="Callanan J."/>
            <person name="Adriaenssens E.M."/>
            <person name="Kuhn J.H."/>
            <person name="Rumnieks J."/>
            <person name="Shkoporov A."/>
            <person name="Draper L.A."/>
            <person name="Ross P."/>
            <person name="Hill C."/>
        </authorList>
    </citation>
    <scope>NUCLEOTIDE SEQUENCE</scope>
</reference>
<evidence type="ECO:0000256" key="3">
    <source>
        <dbReference type="ARBA" id="ARBA00022679"/>
    </source>
</evidence>
<dbReference type="EMBL" id="BK013650">
    <property type="protein sequence ID" value="DAD50869.1"/>
    <property type="molecule type" value="Genomic_RNA"/>
</dbReference>
<feature type="binding site" evidence="9">
    <location>
        <position position="331"/>
    </location>
    <ligand>
        <name>Mg(2+)</name>
        <dbReference type="ChEBI" id="CHEBI:18420"/>
        <label>2</label>
    </ligand>
</feature>